<sequence>MKSSIIFKGVVALFFVGFLPEISLASGGKPNIVFSKTLMNSFQDTTLPASEQKVVNVKDKQEVQVIKVLPKAHRQPIPVPVKIKVNVPKVKAIKPVVKPVIKILH</sequence>
<reference evidence="1 2" key="1">
    <citation type="submission" date="2018-11" db="EMBL/GenBank/DDBJ databases">
        <title>Draft genome sequence of Ferruginibacter sp. BO-59.</title>
        <authorList>
            <person name="Im W.T."/>
        </authorList>
    </citation>
    <scope>NUCLEOTIDE SEQUENCE [LARGE SCALE GENOMIC DNA]</scope>
    <source>
        <strain evidence="1 2">BO-59</strain>
    </source>
</reference>
<accession>A0A3M9NSD0</accession>
<dbReference type="AlphaFoldDB" id="A0A3M9NSD0"/>
<proteinExistence type="predicted"/>
<keyword evidence="2" id="KW-1185">Reference proteome</keyword>
<comment type="caution">
    <text evidence="1">The sequence shown here is derived from an EMBL/GenBank/DDBJ whole genome shotgun (WGS) entry which is preliminary data.</text>
</comment>
<name>A0A3M9NSD0_9BACT</name>
<dbReference type="RefSeq" id="WP_123119048.1">
    <property type="nucleotide sequence ID" value="NZ_RJJR01000001.1"/>
</dbReference>
<protein>
    <submittedName>
        <fullName evidence="1">Uncharacterized protein</fullName>
    </submittedName>
</protein>
<dbReference type="EMBL" id="RJJR01000001">
    <property type="protein sequence ID" value="RNI40157.1"/>
    <property type="molecule type" value="Genomic_DNA"/>
</dbReference>
<evidence type="ECO:0000313" key="2">
    <source>
        <dbReference type="Proteomes" id="UP000267223"/>
    </source>
</evidence>
<evidence type="ECO:0000313" key="1">
    <source>
        <dbReference type="EMBL" id="RNI40157.1"/>
    </source>
</evidence>
<gene>
    <name evidence="1" type="ORF">EFY79_02340</name>
</gene>
<dbReference type="Proteomes" id="UP000267223">
    <property type="component" value="Unassembled WGS sequence"/>
</dbReference>
<organism evidence="1 2">
    <name type="scientific">Hanamia caeni</name>
    <dbReference type="NCBI Taxonomy" id="2294116"/>
    <lineage>
        <taxon>Bacteria</taxon>
        <taxon>Pseudomonadati</taxon>
        <taxon>Bacteroidota</taxon>
        <taxon>Chitinophagia</taxon>
        <taxon>Chitinophagales</taxon>
        <taxon>Chitinophagaceae</taxon>
        <taxon>Hanamia</taxon>
    </lineage>
</organism>